<reference evidence="5 6" key="1">
    <citation type="submission" date="2018-06" db="EMBL/GenBank/DDBJ databases">
        <title>Draft Genome Sequence of a Novel Marine Bacterium Related to the Verrucomicrobia.</title>
        <authorList>
            <person name="Vosseberg J."/>
            <person name="Martijn J."/>
            <person name="Ettema T.J.G."/>
        </authorList>
    </citation>
    <scope>NUCLEOTIDE SEQUENCE [LARGE SCALE GENOMIC DNA]</scope>
    <source>
        <strain evidence="5">TARA_B100001123</strain>
    </source>
</reference>
<evidence type="ECO:0000256" key="2">
    <source>
        <dbReference type="ARBA" id="ARBA00022723"/>
    </source>
</evidence>
<dbReference type="Pfam" id="PF03328">
    <property type="entry name" value="HpcH_HpaI"/>
    <property type="match status" value="1"/>
</dbReference>
<keyword evidence="2" id="KW-0479">Metal-binding</keyword>
<evidence type="ECO:0000256" key="3">
    <source>
        <dbReference type="ARBA" id="ARBA00023239"/>
    </source>
</evidence>
<name>A0A2Z4AHL2_9BACT</name>
<proteinExistence type="inferred from homology"/>
<evidence type="ECO:0000256" key="1">
    <source>
        <dbReference type="ARBA" id="ARBA00005568"/>
    </source>
</evidence>
<accession>A0A2Z4AHL2</accession>
<dbReference type="PANTHER" id="PTHR30502:SF0">
    <property type="entry name" value="PHOSPHOENOLPYRUVATE CARBOXYLASE FAMILY PROTEIN"/>
    <property type="match status" value="1"/>
</dbReference>
<dbReference type="InterPro" id="IPR050251">
    <property type="entry name" value="HpcH-HpaI_aldolase"/>
</dbReference>
<evidence type="ECO:0000313" key="5">
    <source>
        <dbReference type="EMBL" id="AWT59517.1"/>
    </source>
</evidence>
<dbReference type="SUPFAM" id="SSF51621">
    <property type="entry name" value="Phosphoenolpyruvate/pyruvate domain"/>
    <property type="match status" value="1"/>
</dbReference>
<gene>
    <name evidence="5" type="primary">hpcH_2</name>
    <name evidence="5" type="ORF">DF168_00707</name>
</gene>
<protein>
    <submittedName>
        <fullName evidence="5">4-hydroxy-2-oxo-heptane-1,7-dioate aldolase</fullName>
        <ecNumber evidence="5">4.1.2.52</ecNumber>
    </submittedName>
</protein>
<dbReference type="Proteomes" id="UP000247465">
    <property type="component" value="Chromosome"/>
</dbReference>
<dbReference type="EMBL" id="CP029803">
    <property type="protein sequence ID" value="AWT59517.1"/>
    <property type="molecule type" value="Genomic_DNA"/>
</dbReference>
<dbReference type="InterPro" id="IPR015813">
    <property type="entry name" value="Pyrv/PenolPyrv_kinase-like_dom"/>
</dbReference>
<dbReference type="EC" id="4.1.2.52" evidence="5"/>
<evidence type="ECO:0000259" key="4">
    <source>
        <dbReference type="Pfam" id="PF03328"/>
    </source>
</evidence>
<dbReference type="Gene3D" id="3.20.20.60">
    <property type="entry name" value="Phosphoenolpyruvate-binding domains"/>
    <property type="match status" value="1"/>
</dbReference>
<dbReference type="InterPro" id="IPR005000">
    <property type="entry name" value="Aldolase/citrate-lyase_domain"/>
</dbReference>
<dbReference type="KEGG" id="mtar:DF168_00707"/>
<organism evidence="5 6">
    <name type="scientific">Candidatus Moanibacter tarae</name>
    <dbReference type="NCBI Taxonomy" id="2200854"/>
    <lineage>
        <taxon>Bacteria</taxon>
        <taxon>Pseudomonadati</taxon>
        <taxon>Verrucomicrobiota</taxon>
        <taxon>Opitutia</taxon>
        <taxon>Puniceicoccales</taxon>
        <taxon>Puniceicoccales incertae sedis</taxon>
        <taxon>Candidatus Moanibacter</taxon>
    </lineage>
</organism>
<sequence>MAGEKLKLRINNGEIIESVSVPKNIPRGELEGILSERHFDFLYVDCQHDAHNEESLVEFCKMAEELSIPVQARIKHTRDAYLIGTYLDLGPSGIMVPEVKEEITVDEALDSFYYPQRGKRSWGGQNRMGFSERQGRLEYSNWWNETGFLTLQIESVEAVVNTRFLAKAGVDILSFGENDLMFSIEGDPEFPFRTQDECLRHVLNELQGTNVRVSMCPETEEAREKYLEMGVTIFNERRDQ</sequence>
<comment type="similarity">
    <text evidence="1">Belongs to the HpcH/HpaI aldolase family.</text>
</comment>
<feature type="domain" description="HpcH/HpaI aldolase/citrate lyase" evidence="4">
    <location>
        <begin position="73"/>
        <end position="185"/>
    </location>
</feature>
<evidence type="ECO:0000313" key="6">
    <source>
        <dbReference type="Proteomes" id="UP000247465"/>
    </source>
</evidence>
<dbReference type="InterPro" id="IPR040442">
    <property type="entry name" value="Pyrv_kinase-like_dom_sf"/>
</dbReference>
<dbReference type="GO" id="GO:0016832">
    <property type="term" value="F:aldehyde-lyase activity"/>
    <property type="evidence" value="ECO:0007669"/>
    <property type="project" value="TreeGrafter"/>
</dbReference>
<dbReference type="GO" id="GO:0046872">
    <property type="term" value="F:metal ion binding"/>
    <property type="evidence" value="ECO:0007669"/>
    <property type="project" value="UniProtKB-KW"/>
</dbReference>
<dbReference type="AlphaFoldDB" id="A0A2Z4AHL2"/>
<dbReference type="PANTHER" id="PTHR30502">
    <property type="entry name" value="2-KETO-3-DEOXY-L-RHAMNONATE ALDOLASE"/>
    <property type="match status" value="1"/>
</dbReference>
<dbReference type="GO" id="GO:0005737">
    <property type="term" value="C:cytoplasm"/>
    <property type="evidence" value="ECO:0007669"/>
    <property type="project" value="TreeGrafter"/>
</dbReference>
<keyword evidence="3 5" id="KW-0456">Lyase</keyword>